<protein>
    <recommendedName>
        <fullName evidence="4">Pilus assembly protein PilP</fullName>
    </recommendedName>
</protein>
<dbReference type="EMBL" id="JACQXR010000113">
    <property type="protein sequence ID" value="MBI4727267.1"/>
    <property type="molecule type" value="Genomic_DNA"/>
</dbReference>
<evidence type="ECO:0000256" key="1">
    <source>
        <dbReference type="SAM" id="MobiDB-lite"/>
    </source>
</evidence>
<evidence type="ECO:0000313" key="3">
    <source>
        <dbReference type="Proteomes" id="UP000736328"/>
    </source>
</evidence>
<comment type="caution">
    <text evidence="2">The sequence shown here is derived from an EMBL/GenBank/DDBJ whole genome shotgun (WGS) entry which is preliminary data.</text>
</comment>
<sequence>MLKIQTNLRDPASLNLLALAIALALALVCGCQPGNKAASPATPAPVSRAQSAPVNLPPAGDTLLKSETYEYPLKGSRDPFKSVIQKRGEGSGENTVGTLDISNISLTGIIEGPNGRLALVHDNQGVGYVVKEGDQLIGGRVLAIKDTSIVFRQEVEKGKPIDFSLPLTRESQDLRINQ</sequence>
<evidence type="ECO:0000313" key="2">
    <source>
        <dbReference type="EMBL" id="MBI4727267.1"/>
    </source>
</evidence>
<feature type="region of interest" description="Disordered" evidence="1">
    <location>
        <begin position="38"/>
        <end position="61"/>
    </location>
</feature>
<gene>
    <name evidence="2" type="ORF">HY768_08630</name>
</gene>
<accession>A0A933I9W3</accession>
<name>A0A933I9W3_UNCT6</name>
<dbReference type="AlphaFoldDB" id="A0A933I9W3"/>
<reference evidence="2" key="1">
    <citation type="submission" date="2020-07" db="EMBL/GenBank/DDBJ databases">
        <title>Huge and variable diversity of episymbiotic CPR bacteria and DPANN archaea in groundwater ecosystems.</title>
        <authorList>
            <person name="He C.Y."/>
            <person name="Keren R."/>
            <person name="Whittaker M."/>
            <person name="Farag I.F."/>
            <person name="Doudna J."/>
            <person name="Cate J.H.D."/>
            <person name="Banfield J.F."/>
        </authorList>
    </citation>
    <scope>NUCLEOTIDE SEQUENCE</scope>
    <source>
        <strain evidence="2">NC_groundwater_1520_Pr4_B-0.1um_53_5</strain>
    </source>
</reference>
<proteinExistence type="predicted"/>
<dbReference type="Proteomes" id="UP000736328">
    <property type="component" value="Unassembled WGS sequence"/>
</dbReference>
<organism evidence="2 3">
    <name type="scientific">candidate division TA06 bacterium</name>
    <dbReference type="NCBI Taxonomy" id="2250710"/>
    <lineage>
        <taxon>Bacteria</taxon>
        <taxon>Bacteria division TA06</taxon>
    </lineage>
</organism>
<evidence type="ECO:0008006" key="4">
    <source>
        <dbReference type="Google" id="ProtNLM"/>
    </source>
</evidence>
<dbReference type="PROSITE" id="PS51257">
    <property type="entry name" value="PROKAR_LIPOPROTEIN"/>
    <property type="match status" value="1"/>
</dbReference>
<dbReference type="Gene3D" id="2.30.30.830">
    <property type="match status" value="1"/>
</dbReference>